<proteinExistence type="inferred from homology"/>
<dbReference type="AlphaFoldDB" id="A0A6N2U570"/>
<evidence type="ECO:0000256" key="1">
    <source>
        <dbReference type="ARBA" id="ARBA00005750"/>
    </source>
</evidence>
<evidence type="ECO:0000313" key="6">
    <source>
        <dbReference type="EMBL" id="VYT13100.1"/>
    </source>
</evidence>
<dbReference type="EMBL" id="CACRTG010000013">
    <property type="protein sequence ID" value="VYT13100.1"/>
    <property type="molecule type" value="Genomic_DNA"/>
</dbReference>
<dbReference type="SUPFAM" id="SSF89550">
    <property type="entry name" value="PHP domain-like"/>
    <property type="match status" value="1"/>
</dbReference>
<evidence type="ECO:0000256" key="2">
    <source>
        <dbReference type="ARBA" id="ARBA00013064"/>
    </source>
</evidence>
<sequence length="239" mass="27929">MPEMIDMHCHIIPGVDDGARTKKDVRELLLMEYKSGVRHIVMTPHYRKGMFEPTEQLVKKRADYVRREIETLGIDMKVHLGCEYHANSEMVKEFTENKRFRMNGGKFVLVEFSSRHNFVQIRNWIYELVKAGFRPIIAHVERYRAVVDKKALVEELIELGAWIQVDAGALLGEQGWKLKMISRRLLKNEQIHFIGSDAHDSQRRVPNLELCRSYVVKKMGEKYAQELFFGNPQALLKKS</sequence>
<protein>
    <recommendedName>
        <fullName evidence="2">protein-tyrosine-phosphatase</fullName>
        <ecNumber evidence="2">3.1.3.48</ecNumber>
    </recommendedName>
</protein>
<organism evidence="6">
    <name type="scientific">[Clostridium] nexile</name>
    <dbReference type="NCBI Taxonomy" id="29361"/>
    <lineage>
        <taxon>Bacteria</taxon>
        <taxon>Bacillati</taxon>
        <taxon>Bacillota</taxon>
        <taxon>Clostridia</taxon>
        <taxon>Lachnospirales</taxon>
        <taxon>Lachnospiraceae</taxon>
        <taxon>Tyzzerella</taxon>
    </lineage>
</organism>
<dbReference type="Pfam" id="PF19567">
    <property type="entry name" value="CpsB_CapC"/>
    <property type="match status" value="1"/>
</dbReference>
<dbReference type="InterPro" id="IPR016195">
    <property type="entry name" value="Pol/histidinol_Pase-like"/>
</dbReference>
<dbReference type="EC" id="3.1.3.48" evidence="2"/>
<comment type="catalytic activity">
    <reaction evidence="5">
        <text>O-phospho-L-tyrosyl-[protein] + H2O = L-tyrosyl-[protein] + phosphate</text>
        <dbReference type="Rhea" id="RHEA:10684"/>
        <dbReference type="Rhea" id="RHEA-COMP:10136"/>
        <dbReference type="Rhea" id="RHEA-COMP:20101"/>
        <dbReference type="ChEBI" id="CHEBI:15377"/>
        <dbReference type="ChEBI" id="CHEBI:43474"/>
        <dbReference type="ChEBI" id="CHEBI:46858"/>
        <dbReference type="ChEBI" id="CHEBI:61978"/>
        <dbReference type="EC" id="3.1.3.48"/>
    </reaction>
</comment>
<accession>A0A6N2U570</accession>
<dbReference type="GO" id="GO:0004725">
    <property type="term" value="F:protein tyrosine phosphatase activity"/>
    <property type="evidence" value="ECO:0007669"/>
    <property type="project" value="UniProtKB-EC"/>
</dbReference>
<evidence type="ECO:0000256" key="5">
    <source>
        <dbReference type="ARBA" id="ARBA00051722"/>
    </source>
</evidence>
<evidence type="ECO:0000256" key="3">
    <source>
        <dbReference type="ARBA" id="ARBA00022801"/>
    </source>
</evidence>
<name>A0A6N2U570_9FIRM</name>
<comment type="similarity">
    <text evidence="1">Belongs to the metallo-dependent hydrolases superfamily. CpsB/CapC family.</text>
</comment>
<dbReference type="PANTHER" id="PTHR39181">
    <property type="entry name" value="TYROSINE-PROTEIN PHOSPHATASE YWQE"/>
    <property type="match status" value="1"/>
</dbReference>
<dbReference type="PIRSF" id="PIRSF016557">
    <property type="entry name" value="Caps_synth_CpsB"/>
    <property type="match status" value="1"/>
</dbReference>
<dbReference type="InterPro" id="IPR016667">
    <property type="entry name" value="Caps_polysacc_synth_CpsB/CapC"/>
</dbReference>
<evidence type="ECO:0000256" key="4">
    <source>
        <dbReference type="ARBA" id="ARBA00022912"/>
    </source>
</evidence>
<dbReference type="Gene3D" id="3.20.20.140">
    <property type="entry name" value="Metal-dependent hydrolases"/>
    <property type="match status" value="1"/>
</dbReference>
<keyword evidence="3 6" id="KW-0378">Hydrolase</keyword>
<dbReference type="GO" id="GO:0030145">
    <property type="term" value="F:manganese ion binding"/>
    <property type="evidence" value="ECO:0007669"/>
    <property type="project" value="InterPro"/>
</dbReference>
<dbReference type="PANTHER" id="PTHR39181:SF1">
    <property type="entry name" value="TYROSINE-PROTEIN PHOSPHATASE YWQE"/>
    <property type="match status" value="1"/>
</dbReference>
<gene>
    <name evidence="6" type="primary">cpsB</name>
    <name evidence="6" type="ORF">CNLFYP112_01926</name>
</gene>
<reference evidence="6" key="1">
    <citation type="submission" date="2019-11" db="EMBL/GenBank/DDBJ databases">
        <authorList>
            <person name="Feng L."/>
        </authorList>
    </citation>
    <scope>NUCLEOTIDE SEQUENCE</scope>
    <source>
        <strain evidence="6">CnexileLFYP112</strain>
    </source>
</reference>
<keyword evidence="4" id="KW-0904">Protein phosphatase</keyword>